<reference evidence="9" key="1">
    <citation type="journal article" date="2012" name="BMC Genomics">
        <title>Efficient assembly and annotation of the transcriptome of catfish by RNA-Seq analysis of a doubled haploid homozygote.</title>
        <authorList>
            <person name="Liu S."/>
            <person name="Zhang Y."/>
            <person name="Zhou Z."/>
            <person name="Waldbieser G."/>
            <person name="Sun F."/>
            <person name="Lu J."/>
            <person name="Zhang J."/>
            <person name="Jiang Y."/>
            <person name="Zhang H."/>
            <person name="Wang X."/>
            <person name="Rajendran K.V."/>
            <person name="Khoo L."/>
            <person name="Kucuktas H."/>
            <person name="Peatman E."/>
            <person name="Liu Z."/>
        </authorList>
    </citation>
    <scope>NUCLEOTIDE SEQUENCE</scope>
    <source>
        <tissue evidence="9">Mixed</tissue>
    </source>
</reference>
<dbReference type="PROSITE" id="PS50234">
    <property type="entry name" value="VWFA"/>
    <property type="match status" value="3"/>
</dbReference>
<evidence type="ECO:0000256" key="2">
    <source>
        <dbReference type="ARBA" id="ARBA00022525"/>
    </source>
</evidence>
<keyword evidence="9 11" id="KW-0176">Collagen</keyword>
<dbReference type="RefSeq" id="XP_017333863.1">
    <property type="nucleotide sequence ID" value="XM_017478374.3"/>
</dbReference>
<dbReference type="PANTHER" id="PTHR24020">
    <property type="entry name" value="COLLAGEN ALPHA"/>
    <property type="match status" value="1"/>
</dbReference>
<evidence type="ECO:0000259" key="8">
    <source>
        <dbReference type="PROSITE" id="PS50234"/>
    </source>
</evidence>
<feature type="domain" description="VWFA" evidence="8">
    <location>
        <begin position="607"/>
        <end position="797"/>
    </location>
</feature>
<dbReference type="GO" id="GO:0007155">
    <property type="term" value="P:cell adhesion"/>
    <property type="evidence" value="ECO:0007669"/>
    <property type="project" value="UniProtKB-KW"/>
</dbReference>
<dbReference type="STRING" id="7998.ENSIPUP00000013191"/>
<evidence type="ECO:0000256" key="3">
    <source>
        <dbReference type="ARBA" id="ARBA00022530"/>
    </source>
</evidence>
<accession>W5UTL9</accession>
<evidence type="ECO:0000256" key="1">
    <source>
        <dbReference type="ARBA" id="ARBA00004498"/>
    </source>
</evidence>
<feature type="compositionally biased region" description="Basic and acidic residues" evidence="6">
    <location>
        <begin position="295"/>
        <end position="329"/>
    </location>
</feature>
<feature type="chain" id="PRO_5013540384" evidence="7">
    <location>
        <begin position="23"/>
        <end position="1011"/>
    </location>
</feature>
<dbReference type="Pfam" id="PF01391">
    <property type="entry name" value="Collagen"/>
    <property type="match status" value="1"/>
</dbReference>
<keyword evidence="2" id="KW-0964">Secreted</keyword>
<reference evidence="11" key="3">
    <citation type="submission" date="2025-04" db="UniProtKB">
        <authorList>
            <consortium name="RefSeq"/>
        </authorList>
    </citation>
    <scope>IDENTIFICATION</scope>
    <source>
        <tissue evidence="11">Blood</tissue>
    </source>
</reference>
<dbReference type="Gene3D" id="3.40.50.410">
    <property type="entry name" value="von Willebrand factor, type A domain"/>
    <property type="match status" value="3"/>
</dbReference>
<feature type="compositionally biased region" description="Gly residues" evidence="6">
    <location>
        <begin position="360"/>
        <end position="384"/>
    </location>
</feature>
<evidence type="ECO:0000256" key="4">
    <source>
        <dbReference type="ARBA" id="ARBA00022737"/>
    </source>
</evidence>
<dbReference type="Gene3D" id="1.20.5.320">
    <property type="entry name" value="6-Phosphogluconate Dehydrogenase, domain 3"/>
    <property type="match status" value="1"/>
</dbReference>
<dbReference type="GeneID" id="108271102"/>
<dbReference type="InterPro" id="IPR036465">
    <property type="entry name" value="vWFA_dom_sf"/>
</dbReference>
<dbReference type="Pfam" id="PF00092">
    <property type="entry name" value="VWA"/>
    <property type="match status" value="3"/>
</dbReference>
<dbReference type="PRINTS" id="PR00453">
    <property type="entry name" value="VWFADOMAIN"/>
</dbReference>
<keyword evidence="5" id="KW-0130">Cell adhesion</keyword>
<keyword evidence="10" id="KW-1185">Reference proteome</keyword>
<feature type="compositionally biased region" description="Basic and acidic residues" evidence="6">
    <location>
        <begin position="385"/>
        <end position="404"/>
    </location>
</feature>
<keyword evidence="7" id="KW-0732">Signal</keyword>
<evidence type="ECO:0000256" key="6">
    <source>
        <dbReference type="SAM" id="MobiDB-lite"/>
    </source>
</evidence>
<comment type="subcellular location">
    <subcellularLocation>
        <location evidence="1">Secreted</location>
        <location evidence="1">Extracellular space</location>
        <location evidence="1">Extracellular matrix</location>
    </subcellularLocation>
</comment>
<feature type="compositionally biased region" description="Pro residues" evidence="6">
    <location>
        <begin position="571"/>
        <end position="581"/>
    </location>
</feature>
<feature type="domain" description="VWFA" evidence="8">
    <location>
        <begin position="821"/>
        <end position="1004"/>
    </location>
</feature>
<dbReference type="AlphaFoldDB" id="W5UTL9"/>
<proteinExistence type="evidence at transcript level"/>
<protein>
    <submittedName>
        <fullName evidence="9 11">Collagen alpha-1(VI) chain</fullName>
    </submittedName>
</protein>
<evidence type="ECO:0000313" key="10">
    <source>
        <dbReference type="Proteomes" id="UP000221080"/>
    </source>
</evidence>
<reference evidence="10" key="2">
    <citation type="journal article" date="2016" name="Nat. Commun.">
        <title>The channel catfish genome sequence provides insights into the evolution of scale formation in teleosts.</title>
        <authorList>
            <person name="Liu Z."/>
            <person name="Liu S."/>
            <person name="Yao J."/>
            <person name="Bao L."/>
            <person name="Zhang J."/>
            <person name="Li Y."/>
            <person name="Jiang C."/>
            <person name="Sun L."/>
            <person name="Wang R."/>
            <person name="Zhang Y."/>
            <person name="Zhou T."/>
            <person name="Zeng Q."/>
            <person name="Fu Q."/>
            <person name="Gao S."/>
            <person name="Li N."/>
            <person name="Koren S."/>
            <person name="Jiang Y."/>
            <person name="Zimin A."/>
            <person name="Xu P."/>
            <person name="Phillippy A.M."/>
            <person name="Geng X."/>
            <person name="Song L."/>
            <person name="Sun F."/>
            <person name="Li C."/>
            <person name="Wang X."/>
            <person name="Chen A."/>
            <person name="Jin Y."/>
            <person name="Yuan Z."/>
            <person name="Yang Y."/>
            <person name="Tan S."/>
            <person name="Peatman E."/>
            <person name="Lu J."/>
            <person name="Qin Z."/>
            <person name="Dunham R."/>
            <person name="Li Z."/>
            <person name="Sonstegard T."/>
            <person name="Feng J."/>
            <person name="Danzmann R.G."/>
            <person name="Schroeder S."/>
            <person name="Scheffler B."/>
            <person name="Duke M.V."/>
            <person name="Ballard L."/>
            <person name="Kucuktas H."/>
            <person name="Kaltenboeck L."/>
            <person name="Liu H."/>
            <person name="Armbruster J."/>
            <person name="Xie Y."/>
            <person name="Kirby M.L."/>
            <person name="Tian Y."/>
            <person name="Flanagan M.E."/>
            <person name="Mu W."/>
            <person name="Waldbieser G.C."/>
        </authorList>
    </citation>
    <scope>NUCLEOTIDE SEQUENCE [LARGE SCALE GENOMIC DNA]</scope>
    <source>
        <strain evidence="10">SDA103</strain>
    </source>
</reference>
<dbReference type="GO" id="GO:0005615">
    <property type="term" value="C:extracellular space"/>
    <property type="evidence" value="ECO:0007669"/>
    <property type="project" value="TreeGrafter"/>
</dbReference>
<gene>
    <name evidence="9 11" type="primary">col6a1</name>
</gene>
<feature type="domain" description="VWFA" evidence="8">
    <location>
        <begin position="34"/>
        <end position="231"/>
    </location>
</feature>
<evidence type="ECO:0000313" key="9">
    <source>
        <dbReference type="EMBL" id="AHH42988.1"/>
    </source>
</evidence>
<evidence type="ECO:0000256" key="7">
    <source>
        <dbReference type="SAM" id="SignalP"/>
    </source>
</evidence>
<dbReference type="FunFam" id="3.40.50.410:FF:000026">
    <property type="entry name" value="Collagen, type VI, alpha 1"/>
    <property type="match status" value="1"/>
</dbReference>
<dbReference type="PANTHER" id="PTHR24020:SF18">
    <property type="entry name" value="COLLAGEN ALPHA-1(VI) CHAIN"/>
    <property type="match status" value="1"/>
</dbReference>
<sequence length="1011" mass="107200">MAQNGFLLTALLFCSAWAGLLAQDKIKFRECPVDLFFVLDTSESVALRGVAHYYFNKIKAFATHFIDELKDFRQPCDRHLSWNSGALHYSDEVELVKGLTEMSPGGRSALKKAIDSIKYIGKGTYTDCAIKQGIAELLIGGSYYNENKYIVVVTDGHPVSGYKEPCGGIQEAANEARQHGIKVFSVAISPDQEESRLSVIATDSRYRQNFTAVDSTSSTHMNTIHTIIDMITNETKDVCCSFDCTAPSGDPGPPGLPGNRGEPGRQGLPGEKGEAGLPGRPGDPGPVGYQGMKGDQGERGYKGERGHKGFKGDKGQPGRDGIDGRKGEPGFDGLPGCKGSPGQDGLQGEPGPKGDPGPYGLKGGKGESGADGGAGRPGNYGDTGGKGDRGPRGANGDKGERGDDGAQGPDGPRGDRGIAGEKGEQGSRGNRGPRGEPGEPGPRGETGREGSSGPNGDPGETGKPGPPGYRGDEGPPGQEGSKGPRGIKGAPGDRGLIGERGVDGPPGNGTEGCHGFQGYHGPRGDPGEPGSRGTPGPKGDDGEPGEPGSDNTDPGEPGPKGPKGHRGPEGLPGPPGPPGPPGVDDCEILDIIMRMCSCCECKCGPLDITFIVDSSESIGANNFAIAKDFIIAVIDRLIRDQQVKFGLSESRIGVVQYSGEKAQEVVKLGDPDIRNITALKQAVRELRWLAEATYTGEALGYSWDNMIHRLGADHSKSVVLVLTDGRSDTKRDKVPLNVLCGRGLRVVGVGVIDYSGRQPSSDQVEDVSCSSDPSKPGASFVLNNFGMLLDDTFLQNLTDTMCQDKKCPNYTCPIFFKNSTDILIMMDSSASVGAKNFELTQNFTEKLVKRFLSAEKGRNVQARVAVGQYSDTAKLEAGFSTNYTVVAAQLANAKFQNAGTQVTGALSFAVNQFRGSRNRKKKLLLFSDGRSQGLSTRQLEEAVAEINTQGIELYVLAVENQLNQHNLQILASRGRLDDNIYAARHLIRAPDYRSLLRGVFFQTVSRKISLD</sequence>
<feature type="region of interest" description="Disordered" evidence="6">
    <location>
        <begin position="246"/>
        <end position="582"/>
    </location>
</feature>
<evidence type="ECO:0000256" key="5">
    <source>
        <dbReference type="ARBA" id="ARBA00022889"/>
    </source>
</evidence>
<keyword evidence="3" id="KW-0272">Extracellular matrix</keyword>
<dbReference type="Proteomes" id="UP000221080">
    <property type="component" value="Chromosome 10"/>
</dbReference>
<dbReference type="GeneTree" id="ENSGT00940000162889"/>
<evidence type="ECO:0000313" key="11">
    <source>
        <dbReference type="RefSeq" id="XP_017333863.1"/>
    </source>
</evidence>
<dbReference type="OrthoDB" id="8889285at2759"/>
<feature type="compositionally biased region" description="Basic and acidic residues" evidence="6">
    <location>
        <begin position="412"/>
        <end position="425"/>
    </location>
</feature>
<keyword evidence="4" id="KW-0677">Repeat</keyword>
<dbReference type="GO" id="GO:0005581">
    <property type="term" value="C:collagen trimer"/>
    <property type="evidence" value="ECO:0007669"/>
    <property type="project" value="UniProtKB-KW"/>
</dbReference>
<feature type="signal peptide" evidence="7">
    <location>
        <begin position="1"/>
        <end position="22"/>
    </location>
</feature>
<name>W5UTL9_ICTPU</name>
<organism evidence="9">
    <name type="scientific">Ictalurus punctatus</name>
    <name type="common">Channel catfish</name>
    <name type="synonym">Silurus punctatus</name>
    <dbReference type="NCBI Taxonomy" id="7998"/>
    <lineage>
        <taxon>Eukaryota</taxon>
        <taxon>Metazoa</taxon>
        <taxon>Chordata</taxon>
        <taxon>Craniata</taxon>
        <taxon>Vertebrata</taxon>
        <taxon>Euteleostomi</taxon>
        <taxon>Actinopterygii</taxon>
        <taxon>Neopterygii</taxon>
        <taxon>Teleostei</taxon>
        <taxon>Ostariophysi</taxon>
        <taxon>Siluriformes</taxon>
        <taxon>Ictaluridae</taxon>
        <taxon>Ictalurus</taxon>
    </lineage>
</organism>
<dbReference type="EMBL" id="JT419197">
    <property type="protein sequence ID" value="AHH42988.1"/>
    <property type="molecule type" value="mRNA"/>
</dbReference>
<dbReference type="CTD" id="1291"/>
<dbReference type="InterPro" id="IPR002035">
    <property type="entry name" value="VWF_A"/>
</dbReference>
<dbReference type="InterPro" id="IPR008160">
    <property type="entry name" value="Collagen"/>
</dbReference>
<dbReference type="KEGG" id="ipu:108271102"/>
<dbReference type="SUPFAM" id="SSF53300">
    <property type="entry name" value="vWA-like"/>
    <property type="match status" value="3"/>
</dbReference>
<dbReference type="InterPro" id="IPR050525">
    <property type="entry name" value="ECM_Assembly_Org"/>
</dbReference>
<dbReference type="SMART" id="SM00327">
    <property type="entry name" value="VWA"/>
    <property type="match status" value="3"/>
</dbReference>